<comment type="caution">
    <text evidence="1">The sequence shown here is derived from an EMBL/GenBank/DDBJ whole genome shotgun (WGS) entry which is preliminary data.</text>
</comment>
<dbReference type="Proteomes" id="UP000663864">
    <property type="component" value="Unassembled WGS sequence"/>
</dbReference>
<organism evidence="1 2">
    <name type="scientific">Rotaria sordida</name>
    <dbReference type="NCBI Taxonomy" id="392033"/>
    <lineage>
        <taxon>Eukaryota</taxon>
        <taxon>Metazoa</taxon>
        <taxon>Spiralia</taxon>
        <taxon>Gnathifera</taxon>
        <taxon>Rotifera</taxon>
        <taxon>Eurotatoria</taxon>
        <taxon>Bdelloidea</taxon>
        <taxon>Philodinida</taxon>
        <taxon>Philodinidae</taxon>
        <taxon>Rotaria</taxon>
    </lineage>
</organism>
<accession>A0A815M317</accession>
<evidence type="ECO:0000313" key="2">
    <source>
        <dbReference type="Proteomes" id="UP000663864"/>
    </source>
</evidence>
<reference evidence="1" key="1">
    <citation type="submission" date="2021-02" db="EMBL/GenBank/DDBJ databases">
        <authorList>
            <person name="Nowell W R."/>
        </authorList>
    </citation>
    <scope>NUCLEOTIDE SEQUENCE</scope>
</reference>
<dbReference type="EMBL" id="CAJNOT010004030">
    <property type="protein sequence ID" value="CAF1412262.1"/>
    <property type="molecule type" value="Genomic_DNA"/>
</dbReference>
<name>A0A815M317_9BILA</name>
<protein>
    <submittedName>
        <fullName evidence="1">Uncharacterized protein</fullName>
    </submittedName>
</protein>
<proteinExistence type="predicted"/>
<gene>
    <name evidence="1" type="ORF">ZHD862_LOCUS33581</name>
</gene>
<dbReference type="AlphaFoldDB" id="A0A815M317"/>
<sequence length="141" mass="16148">MCDQISLNMRYFNISESGKATVAFENDAETQVLNLVHTELAQSPDSVQLFWSYPTKIMSSITERPFTEQRRPYTVSLHAESLRRPIKNVYRVLNGQQTEIPISNGNIIQQSNSNYQVILQFQAPPNITTYGTFIKYDILPS</sequence>
<evidence type="ECO:0000313" key="1">
    <source>
        <dbReference type="EMBL" id="CAF1412262.1"/>
    </source>
</evidence>